<name>A0A9D4UTB7_ADICA</name>
<accession>A0A9D4UTB7</accession>
<feature type="transmembrane region" description="Helical" evidence="1">
    <location>
        <begin position="61"/>
        <end position="78"/>
    </location>
</feature>
<keyword evidence="1" id="KW-1133">Transmembrane helix</keyword>
<evidence type="ECO:0000313" key="3">
    <source>
        <dbReference type="Proteomes" id="UP000886520"/>
    </source>
</evidence>
<dbReference type="PANTHER" id="PTHR35292">
    <property type="entry name" value="EXPRESSED PROTEIN"/>
    <property type="match status" value="1"/>
</dbReference>
<dbReference type="AlphaFoldDB" id="A0A9D4UTB7"/>
<dbReference type="PANTHER" id="PTHR35292:SF13">
    <property type="entry name" value="OS03G0581800 PROTEIN"/>
    <property type="match status" value="1"/>
</dbReference>
<reference evidence="2" key="1">
    <citation type="submission" date="2021-01" db="EMBL/GenBank/DDBJ databases">
        <title>Adiantum capillus-veneris genome.</title>
        <authorList>
            <person name="Fang Y."/>
            <person name="Liao Q."/>
        </authorList>
    </citation>
    <scope>NUCLEOTIDE SEQUENCE</scope>
    <source>
        <strain evidence="2">H3</strain>
        <tissue evidence="2">Leaf</tissue>
    </source>
</reference>
<evidence type="ECO:0000256" key="1">
    <source>
        <dbReference type="SAM" id="Phobius"/>
    </source>
</evidence>
<proteinExistence type="predicted"/>
<keyword evidence="1" id="KW-0472">Membrane</keyword>
<comment type="caution">
    <text evidence="2">The sequence shown here is derived from an EMBL/GenBank/DDBJ whole genome shotgun (WGS) entry which is preliminary data.</text>
</comment>
<dbReference type="EMBL" id="JABFUD020000011">
    <property type="protein sequence ID" value="KAI5073457.1"/>
    <property type="molecule type" value="Genomic_DNA"/>
</dbReference>
<keyword evidence="3" id="KW-1185">Reference proteome</keyword>
<dbReference type="Proteomes" id="UP000886520">
    <property type="component" value="Chromosome 11"/>
</dbReference>
<evidence type="ECO:0000313" key="2">
    <source>
        <dbReference type="EMBL" id="KAI5073457.1"/>
    </source>
</evidence>
<keyword evidence="1" id="KW-0812">Transmembrane</keyword>
<dbReference type="OrthoDB" id="537257at2759"/>
<protein>
    <submittedName>
        <fullName evidence="2">Uncharacterized protein</fullName>
    </submittedName>
</protein>
<sequence>MAWTAACRRPLVRFVVGGSQAPAAPSQRTSLRYMSADHHHGPPKVNFWEDPMSPSKWKEEHFVLVSLAGWGLLGYSVYKGISFFTDKPPAKEEVKASH</sequence>
<organism evidence="2 3">
    <name type="scientific">Adiantum capillus-veneris</name>
    <name type="common">Maidenhair fern</name>
    <dbReference type="NCBI Taxonomy" id="13818"/>
    <lineage>
        <taxon>Eukaryota</taxon>
        <taxon>Viridiplantae</taxon>
        <taxon>Streptophyta</taxon>
        <taxon>Embryophyta</taxon>
        <taxon>Tracheophyta</taxon>
        <taxon>Polypodiopsida</taxon>
        <taxon>Polypodiidae</taxon>
        <taxon>Polypodiales</taxon>
        <taxon>Pteridineae</taxon>
        <taxon>Pteridaceae</taxon>
        <taxon>Vittarioideae</taxon>
        <taxon>Adiantum</taxon>
    </lineage>
</organism>
<gene>
    <name evidence="2" type="ORF">GOP47_0011470</name>
</gene>